<feature type="domain" description="FHA" evidence="3">
    <location>
        <begin position="409"/>
        <end position="465"/>
    </location>
</feature>
<dbReference type="OrthoDB" id="5240729at2"/>
<dbReference type="InterPro" id="IPR008984">
    <property type="entry name" value="SMAD_FHA_dom_sf"/>
</dbReference>
<dbReference type="InterPro" id="IPR000253">
    <property type="entry name" value="FHA_dom"/>
</dbReference>
<sequence>MSETTRAASGPDGEQVRVSLVPGDGVVIRKPDFLCVLGPQSAALAEQVLALPGKLERADAGRRGRRLARGVAELVAAADLDEADVAFAAPDSVGITLFLTGRVFGEIDGRRVEPLEGRPFEQAIPWPFLGLCLVVAGSTPDPAGEERFDLVDGVVPAAAARLHSPQTSGATEFYTEALERVRRELAEYRKTKAPNAGDGARNVGDGAPVAEPELAGPVTARTQDAAEHDDEISTDPVSPPERAPEPFLSASLAPEPGARQAGPPGRSALPASDRAPSQPGRAPLPTRSPRSAPGSPAPFQSAPLAGQPGRMPNRDSGGARPPRPARPPLPVAEPAAPLTPPPMPKAKARPTVIGVRCVNGHLNHPDGWICGACGIRMDQMTTIPVEGERPSLGWLLLDSGEVFSLDDDIVIGRVPLAPAERSADRKSIVVHDAGGAVSRRHLEVRLVEWDVFVVDLASSNGTFVTDPGPGSREVRLIPHQMRKLVPGSRIRVGSRMLTYESPHARL</sequence>
<dbReference type="Proteomes" id="UP000239814">
    <property type="component" value="Chromosome"/>
</dbReference>
<protein>
    <submittedName>
        <fullName evidence="4">Forkhead-associated protein</fullName>
    </submittedName>
</protein>
<dbReference type="KEGG" id="git:C6V83_17345"/>
<organism evidence="4 5">
    <name type="scientific">Gordonia iterans</name>
    <dbReference type="NCBI Taxonomy" id="1004901"/>
    <lineage>
        <taxon>Bacteria</taxon>
        <taxon>Bacillati</taxon>
        <taxon>Actinomycetota</taxon>
        <taxon>Actinomycetes</taxon>
        <taxon>Mycobacteriales</taxon>
        <taxon>Gordoniaceae</taxon>
        <taxon>Gordonia</taxon>
    </lineage>
</organism>
<dbReference type="Pfam" id="PF00498">
    <property type="entry name" value="FHA"/>
    <property type="match status" value="1"/>
</dbReference>
<feature type="region of interest" description="Disordered" evidence="2">
    <location>
        <begin position="189"/>
        <end position="347"/>
    </location>
</feature>
<gene>
    <name evidence="4" type="ORF">C6V83_17345</name>
</gene>
<name>A0A2S0KJA3_9ACTN</name>
<evidence type="ECO:0000313" key="5">
    <source>
        <dbReference type="Proteomes" id="UP000239814"/>
    </source>
</evidence>
<keyword evidence="5" id="KW-1185">Reference proteome</keyword>
<dbReference type="CDD" id="cd00060">
    <property type="entry name" value="FHA"/>
    <property type="match status" value="1"/>
</dbReference>
<evidence type="ECO:0000256" key="2">
    <source>
        <dbReference type="SAM" id="MobiDB-lite"/>
    </source>
</evidence>
<evidence type="ECO:0000313" key="4">
    <source>
        <dbReference type="EMBL" id="AVM01760.1"/>
    </source>
</evidence>
<evidence type="ECO:0000259" key="3">
    <source>
        <dbReference type="PROSITE" id="PS50006"/>
    </source>
</evidence>
<feature type="compositionally biased region" description="Low complexity" evidence="2">
    <location>
        <begin position="285"/>
        <end position="298"/>
    </location>
</feature>
<evidence type="ECO:0000256" key="1">
    <source>
        <dbReference type="ARBA" id="ARBA00022553"/>
    </source>
</evidence>
<dbReference type="SUPFAM" id="SSF49879">
    <property type="entry name" value="SMAD/FHA domain"/>
    <property type="match status" value="1"/>
</dbReference>
<dbReference type="AlphaFoldDB" id="A0A2S0KJA3"/>
<dbReference type="RefSeq" id="WP_105943463.1">
    <property type="nucleotide sequence ID" value="NZ_CP027433.1"/>
</dbReference>
<dbReference type="EMBL" id="CP027433">
    <property type="protein sequence ID" value="AVM01760.1"/>
    <property type="molecule type" value="Genomic_DNA"/>
</dbReference>
<dbReference type="PROSITE" id="PS50006">
    <property type="entry name" value="FHA_DOMAIN"/>
    <property type="match status" value="1"/>
</dbReference>
<proteinExistence type="predicted"/>
<dbReference type="Gene3D" id="2.60.200.20">
    <property type="match status" value="1"/>
</dbReference>
<keyword evidence="1" id="KW-0597">Phosphoprotein</keyword>
<reference evidence="4 5" key="1">
    <citation type="submission" date="2018-03" db="EMBL/GenBank/DDBJ databases">
        <title>Characteristics and genome of n-alkane degrading marine bacteria Gordonia iterans isolated from crude oil contaminated in Tae-an, South Korea.</title>
        <authorList>
            <person name="Lee S.-S."/>
            <person name="Kim H."/>
        </authorList>
    </citation>
    <scope>NUCLEOTIDE SEQUENCE [LARGE SCALE GENOMIC DNA]</scope>
    <source>
        <strain evidence="4 5">Co17</strain>
    </source>
</reference>
<dbReference type="SMART" id="SM00240">
    <property type="entry name" value="FHA"/>
    <property type="match status" value="1"/>
</dbReference>
<feature type="compositionally biased region" description="Pro residues" evidence="2">
    <location>
        <begin position="321"/>
        <end position="344"/>
    </location>
</feature>
<accession>A0A2S0KJA3</accession>